<dbReference type="Pfam" id="PF00860">
    <property type="entry name" value="Xan_ur_permease"/>
    <property type="match status" value="1"/>
</dbReference>
<evidence type="ECO:0000256" key="1">
    <source>
        <dbReference type="ARBA" id="ARBA00004141"/>
    </source>
</evidence>
<feature type="transmembrane region" description="Helical" evidence="7">
    <location>
        <begin position="54"/>
        <end position="72"/>
    </location>
</feature>
<dbReference type="Proteomes" id="UP000031135">
    <property type="component" value="Chromosome"/>
</dbReference>
<evidence type="ECO:0000256" key="6">
    <source>
        <dbReference type="ARBA" id="ARBA00023136"/>
    </source>
</evidence>
<dbReference type="InterPro" id="IPR006042">
    <property type="entry name" value="Xan_ur_permease"/>
</dbReference>
<dbReference type="InterPro" id="IPR006043">
    <property type="entry name" value="NCS2"/>
</dbReference>
<dbReference type="HOGENOM" id="CLU_017959_8_0_7"/>
<name>A0A0A8H8Z1_9BACT</name>
<dbReference type="NCBIfam" id="TIGR00801">
    <property type="entry name" value="ncs2"/>
    <property type="match status" value="1"/>
</dbReference>
<feature type="transmembrane region" description="Helical" evidence="7">
    <location>
        <begin position="363"/>
        <end position="380"/>
    </location>
</feature>
<keyword evidence="5 7" id="KW-1133">Transmembrane helix</keyword>
<dbReference type="AlphaFoldDB" id="A0A0A8H8Z1"/>
<dbReference type="KEGG" id="csm:CSUB8521_0575"/>
<keyword evidence="3" id="KW-0813">Transport</keyword>
<organism evidence="8 9">
    <name type="scientific">Campylobacter subantarcticus LMG 24374</name>
    <dbReference type="NCBI Taxonomy" id="1388751"/>
    <lineage>
        <taxon>Bacteria</taxon>
        <taxon>Pseudomonadati</taxon>
        <taxon>Campylobacterota</taxon>
        <taxon>Epsilonproteobacteria</taxon>
        <taxon>Campylobacterales</taxon>
        <taxon>Campylobacteraceae</taxon>
        <taxon>Campylobacter</taxon>
    </lineage>
</organism>
<dbReference type="PANTHER" id="PTHR42810">
    <property type="entry name" value="PURINE PERMEASE C1399.01C-RELATED"/>
    <property type="match status" value="1"/>
</dbReference>
<dbReference type="PANTHER" id="PTHR42810:SF2">
    <property type="entry name" value="PURINE PERMEASE C1399.01C-RELATED"/>
    <property type="match status" value="1"/>
</dbReference>
<feature type="transmembrane region" description="Helical" evidence="7">
    <location>
        <begin position="422"/>
        <end position="444"/>
    </location>
</feature>
<gene>
    <name evidence="8" type="ORF">CSUB8521_0575</name>
</gene>
<evidence type="ECO:0000256" key="4">
    <source>
        <dbReference type="ARBA" id="ARBA00022692"/>
    </source>
</evidence>
<dbReference type="GO" id="GO:0042907">
    <property type="term" value="F:xanthine transmembrane transporter activity"/>
    <property type="evidence" value="ECO:0007669"/>
    <property type="project" value="TreeGrafter"/>
</dbReference>
<evidence type="ECO:0000256" key="7">
    <source>
        <dbReference type="SAM" id="Phobius"/>
    </source>
</evidence>
<comment type="subcellular location">
    <subcellularLocation>
        <location evidence="1">Membrane</location>
        <topology evidence="1">Multi-pass membrane protein</topology>
    </subcellularLocation>
</comment>
<evidence type="ECO:0000256" key="3">
    <source>
        <dbReference type="ARBA" id="ARBA00022448"/>
    </source>
</evidence>
<evidence type="ECO:0000256" key="5">
    <source>
        <dbReference type="ARBA" id="ARBA00022989"/>
    </source>
</evidence>
<feature type="transmembrane region" description="Helical" evidence="7">
    <location>
        <begin position="334"/>
        <end position="357"/>
    </location>
</feature>
<sequence length="453" mass="48276">MENKTDLIYGLEDKPPFAKAFFAALVHLMAMFVAVITPALLICKGLGVDDSNTARIICMSLFASGVASLLQIKTWGPVGSGLLSIQGTSFNFVTPIILGGLVLKDNGLSQEAMLGAIFGTLMLCSTTEMIISQILPFVRRIISPLVSGIVVMIIGLSLINVGLISAGGGFAAKASGEFGSLQNLLLAAVVILSIIILNRFDNVYIRISSLFIAMITGLLVAMAFENFSFSFNENLPLIFLPDPLHYGLSIDYNLILPLILVFMVTSLETIGDISATSEVSNQPVKGELYAKRLKGGVLANGLNSFVSAFFNTFPNSCFGQNNGVIALTGVASRYVGFIVAFMLMILGLFPIVADITLQIPEPVLGGATLVMFGTIAATGVRIISKENLNRRSIIIIAMSLGIGLGVSNNPDILNFMPLWFKTLFSSGIAAGGITAIILNFVFPLEENTKNKVK</sequence>
<evidence type="ECO:0000313" key="9">
    <source>
        <dbReference type="Proteomes" id="UP000031135"/>
    </source>
</evidence>
<protein>
    <submittedName>
        <fullName evidence="8">Xanthine/uracil permease</fullName>
    </submittedName>
</protein>
<feature type="transmembrane region" description="Helical" evidence="7">
    <location>
        <begin position="178"/>
        <end position="197"/>
    </location>
</feature>
<evidence type="ECO:0000313" key="8">
    <source>
        <dbReference type="EMBL" id="AJC90432.1"/>
    </source>
</evidence>
<feature type="transmembrane region" description="Helical" evidence="7">
    <location>
        <begin position="244"/>
        <end position="264"/>
    </location>
</feature>
<keyword evidence="4 7" id="KW-0812">Transmembrane</keyword>
<feature type="transmembrane region" description="Helical" evidence="7">
    <location>
        <begin position="20"/>
        <end position="42"/>
    </location>
</feature>
<feature type="transmembrane region" description="Helical" evidence="7">
    <location>
        <begin position="392"/>
        <end position="410"/>
    </location>
</feature>
<comment type="similarity">
    <text evidence="2">Belongs to the nucleobase:cation symporter-2 (NCS2) (TC 2.A.40) family.</text>
</comment>
<feature type="transmembrane region" description="Helical" evidence="7">
    <location>
        <begin position="145"/>
        <end position="172"/>
    </location>
</feature>
<proteinExistence type="inferred from homology"/>
<reference evidence="8 9" key="1">
    <citation type="journal article" date="2014" name="Genome Biol. Evol.">
        <title>Comparative Genomics of the Campylobacter lari Group.</title>
        <authorList>
            <person name="Miller W.G."/>
            <person name="Yee E."/>
            <person name="Chapman M.H."/>
            <person name="Smith T.P."/>
            <person name="Bono J.L."/>
            <person name="Huynh S."/>
            <person name="Parker C.T."/>
            <person name="Vandamme P."/>
            <person name="Luong K."/>
            <person name="Korlach J."/>
        </authorList>
    </citation>
    <scope>NUCLEOTIDE SEQUENCE [LARGE SCALE GENOMIC DNA]</scope>
    <source>
        <strain evidence="8 9">LMG 24374</strain>
    </source>
</reference>
<dbReference type="RefSeq" id="WP_039663205.1">
    <property type="nucleotide sequence ID" value="NZ_CP007772.1"/>
</dbReference>
<accession>A0A0A8H8Z1</accession>
<dbReference type="OrthoDB" id="9805749at2"/>
<evidence type="ECO:0000256" key="2">
    <source>
        <dbReference type="ARBA" id="ARBA00008821"/>
    </source>
</evidence>
<dbReference type="PROSITE" id="PS01116">
    <property type="entry name" value="XANTH_URACIL_PERMASE"/>
    <property type="match status" value="1"/>
</dbReference>
<keyword evidence="6 7" id="KW-0472">Membrane</keyword>
<feature type="transmembrane region" description="Helical" evidence="7">
    <location>
        <begin position="112"/>
        <end position="138"/>
    </location>
</feature>
<dbReference type="GO" id="GO:0005886">
    <property type="term" value="C:plasma membrane"/>
    <property type="evidence" value="ECO:0007669"/>
    <property type="project" value="UniProtKB-ARBA"/>
</dbReference>
<dbReference type="NCBIfam" id="NF037981">
    <property type="entry name" value="NCS2_1"/>
    <property type="match status" value="1"/>
</dbReference>
<dbReference type="EMBL" id="CP007772">
    <property type="protein sequence ID" value="AJC90432.1"/>
    <property type="molecule type" value="Genomic_DNA"/>
</dbReference>
<feature type="transmembrane region" description="Helical" evidence="7">
    <location>
        <begin position="204"/>
        <end position="224"/>
    </location>
</feature>